<gene>
    <name evidence="8" type="ORF">CIT40_19375</name>
</gene>
<dbReference type="InterPro" id="IPR020845">
    <property type="entry name" value="AMP-binding_CS"/>
</dbReference>
<evidence type="ECO:0000313" key="8">
    <source>
        <dbReference type="EMBL" id="AWM01982.1"/>
    </source>
</evidence>
<protein>
    <recommendedName>
        <fullName evidence="5">3-methylmercaptopropionyl-CoA ligase</fullName>
        <ecNumber evidence="4">6.2.1.44</ecNumber>
    </recommendedName>
</protein>
<keyword evidence="2" id="KW-0436">Ligase</keyword>
<dbReference type="PANTHER" id="PTHR43201">
    <property type="entry name" value="ACYL-COA SYNTHETASE"/>
    <property type="match status" value="1"/>
</dbReference>
<feature type="domain" description="AMP-dependent synthetase/ligase" evidence="6">
    <location>
        <begin position="34"/>
        <end position="419"/>
    </location>
</feature>
<evidence type="ECO:0000256" key="2">
    <source>
        <dbReference type="ARBA" id="ARBA00022598"/>
    </source>
</evidence>
<dbReference type="GO" id="GO:0031956">
    <property type="term" value="F:medium-chain fatty acid-CoA ligase activity"/>
    <property type="evidence" value="ECO:0007669"/>
    <property type="project" value="TreeGrafter"/>
</dbReference>
<evidence type="ECO:0000256" key="3">
    <source>
        <dbReference type="ARBA" id="ARBA00051915"/>
    </source>
</evidence>
<dbReference type="SUPFAM" id="SSF56801">
    <property type="entry name" value="Acetyl-CoA synthetase-like"/>
    <property type="match status" value="1"/>
</dbReference>
<sequence>MHRGQATDGSSITPSYVSGGSMTPLLGMTIGDCFDATVRAHPDRLALVVRSQGVRWTYRELAAVVDRFASGLASLGLVANERVGIWSPNNAEWVVTQFATAKLGLILVTINPAYRPQELEYALRKVGCAALVTATAFKTSDYIGMLRQIAPEIATGIPGRLNLQKLPDLRTIIQIGETTTPGLLSFEGVCRRGSTASPPRVKLRFDDPINIQFTSGTTGAPKGATLTHHNILNNGYFCGQALGFGPDDRLCIPVPFYHCFGMVLSNLTCITHGAAMIVPGEAFDPLGVLEAVQAERCTALHGVPTMFISILEHPTFSSFDLSSLRTGAMAGAPCPVEVMRRVIGEMGMGEITIAYGMTETSPISFQSDRGDPLERRVSTVGRIQPYVEVKVIDEAGDIVPRGTPGELCTRGYSVMRGYWDDPDKTAQAIDAAGWMHTGDLATIDADGYCNITGRIKDLVIRAGENIYPREIEEFLYQHPKVQDVQVFGIPDPKYGEEVCVWIRLKDGQTCDEESIRSFCREAIAHYKIPRFIRFVDAYPMTVSGKVQKFIMREAMVRELALQEIRTA</sequence>
<dbReference type="Proteomes" id="UP000215884">
    <property type="component" value="Chromosome"/>
</dbReference>
<evidence type="ECO:0000313" key="9">
    <source>
        <dbReference type="Proteomes" id="UP000215884"/>
    </source>
</evidence>
<dbReference type="InterPro" id="IPR000873">
    <property type="entry name" value="AMP-dep_synth/lig_dom"/>
</dbReference>
<comment type="catalytic activity">
    <reaction evidence="3">
        <text>3-(methylsulfanyl)propanoate + ATP + CoA = 3-(methylsulfanyl)propanoyl-CoA + AMP + diphosphate</text>
        <dbReference type="Rhea" id="RHEA:43052"/>
        <dbReference type="ChEBI" id="CHEBI:30616"/>
        <dbReference type="ChEBI" id="CHEBI:33019"/>
        <dbReference type="ChEBI" id="CHEBI:49016"/>
        <dbReference type="ChEBI" id="CHEBI:57287"/>
        <dbReference type="ChEBI" id="CHEBI:82815"/>
        <dbReference type="ChEBI" id="CHEBI:456215"/>
        <dbReference type="EC" id="6.2.1.44"/>
    </reaction>
    <physiologicalReaction direction="left-to-right" evidence="3">
        <dbReference type="Rhea" id="RHEA:43053"/>
    </physiologicalReaction>
</comment>
<dbReference type="AlphaFoldDB" id="A0A2U8PW88"/>
<dbReference type="EC" id="6.2.1.44" evidence="4"/>
<accession>A0A2U8PW88</accession>
<evidence type="ECO:0000256" key="1">
    <source>
        <dbReference type="ARBA" id="ARBA00006432"/>
    </source>
</evidence>
<evidence type="ECO:0000259" key="7">
    <source>
        <dbReference type="Pfam" id="PF13193"/>
    </source>
</evidence>
<dbReference type="Gene3D" id="3.30.300.30">
    <property type="match status" value="1"/>
</dbReference>
<proteinExistence type="inferred from homology"/>
<name>A0A2U8PW88_9BRAD</name>
<dbReference type="RefSeq" id="WP_094895443.1">
    <property type="nucleotide sequence ID" value="NZ_CP029426.2"/>
</dbReference>
<dbReference type="Gene3D" id="3.40.50.12780">
    <property type="entry name" value="N-terminal domain of ligase-like"/>
    <property type="match status" value="1"/>
</dbReference>
<dbReference type="NCBIfam" id="NF009233">
    <property type="entry name" value="PRK12583.1"/>
    <property type="match status" value="1"/>
</dbReference>
<feature type="domain" description="AMP-binding enzyme C-terminal" evidence="7">
    <location>
        <begin position="470"/>
        <end position="545"/>
    </location>
</feature>
<dbReference type="InterPro" id="IPR025110">
    <property type="entry name" value="AMP-bd_C"/>
</dbReference>
<dbReference type="GO" id="GO:0006631">
    <property type="term" value="P:fatty acid metabolic process"/>
    <property type="evidence" value="ECO:0007669"/>
    <property type="project" value="TreeGrafter"/>
</dbReference>
<organism evidence="8 9">
    <name type="scientific">Bradyrhizobium amphicarpaeae</name>
    <dbReference type="NCBI Taxonomy" id="1404768"/>
    <lineage>
        <taxon>Bacteria</taxon>
        <taxon>Pseudomonadati</taxon>
        <taxon>Pseudomonadota</taxon>
        <taxon>Alphaproteobacteria</taxon>
        <taxon>Hyphomicrobiales</taxon>
        <taxon>Nitrobacteraceae</taxon>
        <taxon>Bradyrhizobium</taxon>
    </lineage>
</organism>
<dbReference type="CDD" id="cd05917">
    <property type="entry name" value="FACL_like_2"/>
    <property type="match status" value="1"/>
</dbReference>
<keyword evidence="9" id="KW-1185">Reference proteome</keyword>
<evidence type="ECO:0000256" key="4">
    <source>
        <dbReference type="ARBA" id="ARBA00066616"/>
    </source>
</evidence>
<evidence type="ECO:0000256" key="5">
    <source>
        <dbReference type="ARBA" id="ARBA00067668"/>
    </source>
</evidence>
<dbReference type="FunFam" id="3.30.300.30:FF:000008">
    <property type="entry name" value="2,3-dihydroxybenzoate-AMP ligase"/>
    <property type="match status" value="1"/>
</dbReference>
<dbReference type="KEGG" id="brq:CIT40_19375"/>
<dbReference type="EMBL" id="CP029426">
    <property type="protein sequence ID" value="AWM01982.1"/>
    <property type="molecule type" value="Genomic_DNA"/>
</dbReference>
<reference evidence="8 9" key="1">
    <citation type="journal article" date="2017" name="Syst. Appl. Microbiol.">
        <title>Soybeans inoculated with root zone soils of Canadian native legumes harbour diverse and novel Bradyrhizobium spp. that possess agricultural potential.</title>
        <authorList>
            <person name="Bromfield E.S.P."/>
            <person name="Cloutier S."/>
            <person name="Tambong J.T."/>
            <person name="Tran Thi T.V."/>
        </authorList>
    </citation>
    <scope>NUCLEOTIDE SEQUENCE [LARGE SCALE GENOMIC DNA]</scope>
    <source>
        <strain evidence="8 9">39S1MB</strain>
    </source>
</reference>
<comment type="similarity">
    <text evidence="1">Belongs to the ATP-dependent AMP-binding enzyme family.</text>
</comment>
<dbReference type="PROSITE" id="PS00455">
    <property type="entry name" value="AMP_BINDING"/>
    <property type="match status" value="1"/>
</dbReference>
<dbReference type="InterPro" id="IPR045851">
    <property type="entry name" value="AMP-bd_C_sf"/>
</dbReference>
<dbReference type="PANTHER" id="PTHR43201:SF5">
    <property type="entry name" value="MEDIUM-CHAIN ACYL-COA LIGASE ACSF2, MITOCHONDRIAL"/>
    <property type="match status" value="1"/>
</dbReference>
<dbReference type="Pfam" id="PF00501">
    <property type="entry name" value="AMP-binding"/>
    <property type="match status" value="1"/>
</dbReference>
<dbReference type="FunFam" id="3.40.50.12780:FF:000003">
    <property type="entry name" value="Long-chain-fatty-acid--CoA ligase FadD"/>
    <property type="match status" value="1"/>
</dbReference>
<evidence type="ECO:0000259" key="6">
    <source>
        <dbReference type="Pfam" id="PF00501"/>
    </source>
</evidence>
<dbReference type="InterPro" id="IPR042099">
    <property type="entry name" value="ANL_N_sf"/>
</dbReference>
<dbReference type="OrthoDB" id="9803968at2"/>
<dbReference type="Pfam" id="PF13193">
    <property type="entry name" value="AMP-binding_C"/>
    <property type="match status" value="1"/>
</dbReference>
<reference evidence="8 9" key="2">
    <citation type="journal article" date="2019" name="Int. J. Syst. Evol. Microbiol.">
        <title>Description and complete genome sequence of Bradyrhizobium amphicarpaeae sp. nov., harbouring photosystem and nitrogen-fixation genes.</title>
        <authorList>
            <person name="Bromfield E.S.P."/>
            <person name="Cloutier S."/>
            <person name="Nguyen H.D.T."/>
        </authorList>
    </citation>
    <scope>NUCLEOTIDE SEQUENCE [LARGE SCALE GENOMIC DNA]</scope>
    <source>
        <strain evidence="8 9">39S1MB</strain>
    </source>
</reference>